<gene>
    <name evidence="3" type="primary">LOC116288646</name>
</gene>
<protein>
    <submittedName>
        <fullName evidence="3">Uncharacterized protein LOC116288646</fullName>
    </submittedName>
</protein>
<evidence type="ECO:0000313" key="2">
    <source>
        <dbReference type="Proteomes" id="UP000515163"/>
    </source>
</evidence>
<keyword evidence="2" id="KW-1185">Reference proteome</keyword>
<feature type="compositionally biased region" description="Basic and acidic residues" evidence="1">
    <location>
        <begin position="36"/>
        <end position="45"/>
    </location>
</feature>
<feature type="compositionally biased region" description="Basic and acidic residues" evidence="1">
    <location>
        <begin position="1"/>
        <end position="10"/>
    </location>
</feature>
<dbReference type="GeneID" id="116288646"/>
<dbReference type="InParanoid" id="A0A6P8H4Q4"/>
<sequence length="173" mass="19695">MVHEEAENRESVSSVGKLSRNPSSSSATQEDVFMELDSKRFEKPRSNTPMRRVSCISSFGRKASTDAGIRKENLNFGGRRFSMDLSRPRLSIASKRDRSLNKLYSEMDMGTRKAGDDTGTLVHDLELVQTSNITTSKRIDNLLNASAEMRERNRHVFPFRDASASFIPRRDYR</sequence>
<dbReference type="KEGG" id="aten:116288646"/>
<reference evidence="3" key="1">
    <citation type="submission" date="2025-08" db="UniProtKB">
        <authorList>
            <consortium name="RefSeq"/>
        </authorList>
    </citation>
    <scope>IDENTIFICATION</scope>
    <source>
        <tissue evidence="3">Tentacle</tissue>
    </source>
</reference>
<name>A0A6P8H4Q4_ACTTE</name>
<evidence type="ECO:0000313" key="3">
    <source>
        <dbReference type="RefSeq" id="XP_031551334.1"/>
    </source>
</evidence>
<dbReference type="Proteomes" id="UP000515163">
    <property type="component" value="Unplaced"/>
</dbReference>
<feature type="region of interest" description="Disordered" evidence="1">
    <location>
        <begin position="1"/>
        <end position="49"/>
    </location>
</feature>
<dbReference type="RefSeq" id="XP_031551334.1">
    <property type="nucleotide sequence ID" value="XM_031695474.1"/>
</dbReference>
<accession>A0A6P8H4Q4</accession>
<dbReference type="AlphaFoldDB" id="A0A6P8H4Q4"/>
<dbReference type="OrthoDB" id="5954845at2759"/>
<proteinExistence type="predicted"/>
<organism evidence="2 3">
    <name type="scientific">Actinia tenebrosa</name>
    <name type="common">Australian red waratah sea anemone</name>
    <dbReference type="NCBI Taxonomy" id="6105"/>
    <lineage>
        <taxon>Eukaryota</taxon>
        <taxon>Metazoa</taxon>
        <taxon>Cnidaria</taxon>
        <taxon>Anthozoa</taxon>
        <taxon>Hexacorallia</taxon>
        <taxon>Actiniaria</taxon>
        <taxon>Actiniidae</taxon>
        <taxon>Actinia</taxon>
    </lineage>
</organism>
<evidence type="ECO:0000256" key="1">
    <source>
        <dbReference type="SAM" id="MobiDB-lite"/>
    </source>
</evidence>
<feature type="compositionally biased region" description="Polar residues" evidence="1">
    <location>
        <begin position="11"/>
        <end position="29"/>
    </location>
</feature>